<reference evidence="1" key="1">
    <citation type="submission" date="2019-05" db="EMBL/GenBank/DDBJ databases">
        <authorList>
            <consortium name="Pathogen Informatics"/>
        </authorList>
    </citation>
    <scope>NUCLEOTIDE SEQUENCE [LARGE SCALE GENOMIC DNA]</scope>
    <source>
        <strain evidence="1">NCTC12965</strain>
    </source>
</reference>
<dbReference type="EMBL" id="CABEEZ010000168">
    <property type="protein sequence ID" value="VTR61420.1"/>
    <property type="molecule type" value="Genomic_DNA"/>
</dbReference>
<gene>
    <name evidence="1" type="primary">murR_3</name>
    <name evidence="1" type="ORF">NCTC12965_08827</name>
</gene>
<sequence length="56" mass="6301">MESVSDENEWRSSSISSRTAQNTLTDLIFLALMQQRKESAKPLVLNASMTINNLDD</sequence>
<protein>
    <submittedName>
        <fullName evidence="1">MurPQ operon repressor</fullName>
    </submittedName>
</protein>
<name>A0A4U9WNM1_SERFO</name>
<dbReference type="AlphaFoldDB" id="A0A4U9WNM1"/>
<accession>A0A4U9WNM1</accession>
<evidence type="ECO:0000313" key="1">
    <source>
        <dbReference type="EMBL" id="VTR61420.1"/>
    </source>
</evidence>
<organism evidence="1">
    <name type="scientific">Serratia fonticola</name>
    <dbReference type="NCBI Taxonomy" id="47917"/>
    <lineage>
        <taxon>Bacteria</taxon>
        <taxon>Pseudomonadati</taxon>
        <taxon>Pseudomonadota</taxon>
        <taxon>Gammaproteobacteria</taxon>
        <taxon>Enterobacterales</taxon>
        <taxon>Yersiniaceae</taxon>
        <taxon>Serratia</taxon>
    </lineage>
</organism>
<proteinExistence type="predicted"/>